<organism evidence="6 7">
    <name type="scientific">Actinoplanes aureus</name>
    <dbReference type="NCBI Taxonomy" id="2792083"/>
    <lineage>
        <taxon>Bacteria</taxon>
        <taxon>Bacillati</taxon>
        <taxon>Actinomycetota</taxon>
        <taxon>Actinomycetes</taxon>
        <taxon>Micromonosporales</taxon>
        <taxon>Micromonosporaceae</taxon>
        <taxon>Actinoplanes</taxon>
    </lineage>
</organism>
<keyword evidence="2" id="KW-1133">Transmembrane helix</keyword>
<dbReference type="Gene3D" id="3.30.70.270">
    <property type="match status" value="1"/>
</dbReference>
<dbReference type="InterPro" id="IPR000700">
    <property type="entry name" value="PAS-assoc_C"/>
</dbReference>
<dbReference type="RefSeq" id="WP_196417836.1">
    <property type="nucleotide sequence ID" value="NZ_JADQTO010000018.1"/>
</dbReference>
<dbReference type="Proteomes" id="UP000598146">
    <property type="component" value="Unassembled WGS sequence"/>
</dbReference>
<feature type="domain" description="PAS" evidence="3">
    <location>
        <begin position="178"/>
        <end position="216"/>
    </location>
</feature>
<evidence type="ECO:0000313" key="6">
    <source>
        <dbReference type="EMBL" id="MBG0566056.1"/>
    </source>
</evidence>
<dbReference type="GO" id="GO:0006355">
    <property type="term" value="P:regulation of DNA-templated transcription"/>
    <property type="evidence" value="ECO:0007669"/>
    <property type="project" value="InterPro"/>
</dbReference>
<feature type="domain" description="PAC" evidence="4">
    <location>
        <begin position="248"/>
        <end position="300"/>
    </location>
</feature>
<reference evidence="6" key="1">
    <citation type="submission" date="2020-11" db="EMBL/GenBank/DDBJ databases">
        <title>Isolation and identification of active actinomycetes.</title>
        <authorList>
            <person name="Sun X."/>
        </authorList>
    </citation>
    <scope>NUCLEOTIDE SEQUENCE</scope>
    <source>
        <strain evidence="6">NEAU-A11</strain>
    </source>
</reference>
<dbReference type="AlphaFoldDB" id="A0A931G2E3"/>
<dbReference type="CDD" id="cd00130">
    <property type="entry name" value="PAS"/>
    <property type="match status" value="1"/>
</dbReference>
<evidence type="ECO:0000259" key="4">
    <source>
        <dbReference type="PROSITE" id="PS50113"/>
    </source>
</evidence>
<dbReference type="SUPFAM" id="SSF55785">
    <property type="entry name" value="PYP-like sensor domain (PAS domain)"/>
    <property type="match status" value="1"/>
</dbReference>
<dbReference type="PROSITE" id="PS50887">
    <property type="entry name" value="GGDEF"/>
    <property type="match status" value="1"/>
</dbReference>
<dbReference type="InterPro" id="IPR029787">
    <property type="entry name" value="Nucleotide_cyclase"/>
</dbReference>
<feature type="transmembrane region" description="Helical" evidence="2">
    <location>
        <begin position="124"/>
        <end position="142"/>
    </location>
</feature>
<dbReference type="PROSITE" id="PS50113">
    <property type="entry name" value="PAC"/>
    <property type="match status" value="1"/>
</dbReference>
<dbReference type="InterPro" id="IPR000014">
    <property type="entry name" value="PAS"/>
</dbReference>
<dbReference type="Pfam" id="PF00990">
    <property type="entry name" value="GGDEF"/>
    <property type="match status" value="1"/>
</dbReference>
<feature type="transmembrane region" description="Helical" evidence="2">
    <location>
        <begin position="21"/>
        <end position="40"/>
    </location>
</feature>
<dbReference type="NCBIfam" id="TIGR00229">
    <property type="entry name" value="sensory_box"/>
    <property type="match status" value="1"/>
</dbReference>
<keyword evidence="2" id="KW-0472">Membrane</keyword>
<keyword evidence="7" id="KW-1185">Reference proteome</keyword>
<feature type="transmembrane region" description="Helical" evidence="2">
    <location>
        <begin position="78"/>
        <end position="94"/>
    </location>
</feature>
<feature type="transmembrane region" description="Helical" evidence="2">
    <location>
        <begin position="46"/>
        <end position="66"/>
    </location>
</feature>
<dbReference type="InterPro" id="IPR052155">
    <property type="entry name" value="Biofilm_reg_signaling"/>
</dbReference>
<evidence type="ECO:0000313" key="7">
    <source>
        <dbReference type="Proteomes" id="UP000598146"/>
    </source>
</evidence>
<dbReference type="PANTHER" id="PTHR44757">
    <property type="entry name" value="DIGUANYLATE CYCLASE DGCP"/>
    <property type="match status" value="1"/>
</dbReference>
<feature type="region of interest" description="Disordered" evidence="1">
    <location>
        <begin position="446"/>
        <end position="466"/>
    </location>
</feature>
<sequence length="466" mass="50009">MVRHSLRKGSTRIRSFVQRDLMRSLRLFFLVSLPICSVGLTVQVWHMGVGVAATVGCAAAQLFLFTLRAVEFSRARPLPIWVDAVELAAAFFVFSQVTDVSPMINTMFMCVLFRAAIGTLPRLLLSQAGYLGIWAIAVALPWHVKPVVGAMISLPITTLMVYGTRTLMTKLQEQQKAQNALLEGVLTELPFPVVVTDAAGDVVLANPAVTELIGWQGAGAPDLGELEMQDLEGLPINLRTVAAGAGRTKQEVRLVRADGSTLQVVVQTVPMATGLTQDRSVVLALLDVTAQRSYEEHLHKAAYFDLLTGLPNRRMLFERLTLAHSSGMPYAMLLIDLNDFKVVNDTLGHAIGDELLAGVAERIRSAVDETATVARLGGDEFAVLLPHADPAAAEVAAQAVRDSFTEPLLLSCGPLQGKGTVGLSVAESGDTPDGVLEKADAAMYLAKPSGKRRTRSPQSPRNALAG</sequence>
<protein>
    <submittedName>
        <fullName evidence="6">Diguanylate cyclase</fullName>
    </submittedName>
</protein>
<dbReference type="PANTHER" id="PTHR44757:SF2">
    <property type="entry name" value="BIOFILM ARCHITECTURE MAINTENANCE PROTEIN MBAA"/>
    <property type="match status" value="1"/>
</dbReference>
<proteinExistence type="predicted"/>
<accession>A0A931G2E3</accession>
<dbReference type="PROSITE" id="PS50112">
    <property type="entry name" value="PAS"/>
    <property type="match status" value="1"/>
</dbReference>
<feature type="transmembrane region" description="Helical" evidence="2">
    <location>
        <begin position="100"/>
        <end position="117"/>
    </location>
</feature>
<comment type="caution">
    <text evidence="6">The sequence shown here is derived from an EMBL/GenBank/DDBJ whole genome shotgun (WGS) entry which is preliminary data.</text>
</comment>
<evidence type="ECO:0000256" key="1">
    <source>
        <dbReference type="SAM" id="MobiDB-lite"/>
    </source>
</evidence>
<evidence type="ECO:0000256" key="2">
    <source>
        <dbReference type="SAM" id="Phobius"/>
    </source>
</evidence>
<dbReference type="InterPro" id="IPR013767">
    <property type="entry name" value="PAS_fold"/>
</dbReference>
<gene>
    <name evidence="6" type="ORF">I4J89_31880</name>
</gene>
<name>A0A931G2E3_9ACTN</name>
<feature type="compositionally biased region" description="Polar residues" evidence="1">
    <location>
        <begin position="456"/>
        <end position="466"/>
    </location>
</feature>
<dbReference type="EMBL" id="JADQTO010000018">
    <property type="protein sequence ID" value="MBG0566056.1"/>
    <property type="molecule type" value="Genomic_DNA"/>
</dbReference>
<dbReference type="NCBIfam" id="TIGR00254">
    <property type="entry name" value="GGDEF"/>
    <property type="match status" value="1"/>
</dbReference>
<dbReference type="SUPFAM" id="SSF55073">
    <property type="entry name" value="Nucleotide cyclase"/>
    <property type="match status" value="1"/>
</dbReference>
<evidence type="ECO:0000259" key="3">
    <source>
        <dbReference type="PROSITE" id="PS50112"/>
    </source>
</evidence>
<evidence type="ECO:0000259" key="5">
    <source>
        <dbReference type="PROSITE" id="PS50887"/>
    </source>
</evidence>
<dbReference type="InterPro" id="IPR000160">
    <property type="entry name" value="GGDEF_dom"/>
</dbReference>
<dbReference type="SMART" id="SM00267">
    <property type="entry name" value="GGDEF"/>
    <property type="match status" value="1"/>
</dbReference>
<dbReference type="InterPro" id="IPR035965">
    <property type="entry name" value="PAS-like_dom_sf"/>
</dbReference>
<dbReference type="Pfam" id="PF00989">
    <property type="entry name" value="PAS"/>
    <property type="match status" value="1"/>
</dbReference>
<feature type="domain" description="GGDEF" evidence="5">
    <location>
        <begin position="328"/>
        <end position="459"/>
    </location>
</feature>
<dbReference type="Gene3D" id="3.30.450.20">
    <property type="entry name" value="PAS domain"/>
    <property type="match status" value="1"/>
</dbReference>
<keyword evidence="2" id="KW-0812">Transmembrane</keyword>
<dbReference type="CDD" id="cd01949">
    <property type="entry name" value="GGDEF"/>
    <property type="match status" value="1"/>
</dbReference>
<dbReference type="InterPro" id="IPR043128">
    <property type="entry name" value="Rev_trsase/Diguanyl_cyclase"/>
</dbReference>